<evidence type="ECO:0000256" key="6">
    <source>
        <dbReference type="ARBA" id="ARBA00023136"/>
    </source>
</evidence>
<proteinExistence type="inferred from homology"/>
<comment type="catalytic activity">
    <reaction evidence="12">
        <text>D-fructose(out) = D-fructose(in)</text>
        <dbReference type="Rhea" id="RHEA:60372"/>
        <dbReference type="ChEBI" id="CHEBI:37721"/>
    </reaction>
    <physiologicalReaction direction="left-to-right" evidence="12">
        <dbReference type="Rhea" id="RHEA:60373"/>
    </physiologicalReaction>
</comment>
<dbReference type="PANTHER" id="PTHR48022:SF2">
    <property type="entry name" value="PLASTIDIC GLUCOSE TRANSPORTER 4"/>
    <property type="match status" value="1"/>
</dbReference>
<comment type="catalytic activity">
    <reaction evidence="9">
        <text>D-xylose(out) = D-xylose(in)</text>
        <dbReference type="Rhea" id="RHEA:78427"/>
        <dbReference type="ChEBI" id="CHEBI:53455"/>
    </reaction>
    <physiologicalReaction direction="left-to-right" evidence="9">
        <dbReference type="Rhea" id="RHEA:78428"/>
    </physiologicalReaction>
</comment>
<dbReference type="SUPFAM" id="SSF103473">
    <property type="entry name" value="MFS general substrate transporter"/>
    <property type="match status" value="1"/>
</dbReference>
<dbReference type="InterPro" id="IPR036259">
    <property type="entry name" value="MFS_trans_sf"/>
</dbReference>
<protein>
    <recommendedName>
        <fullName evidence="13">Hexose transporter 1</fullName>
    </recommendedName>
</protein>
<name>A0A812LJI0_9DINO</name>
<accession>A0A812LJI0</accession>
<evidence type="ECO:0000256" key="11">
    <source>
        <dbReference type="ARBA" id="ARBA00044668"/>
    </source>
</evidence>
<feature type="transmembrane region" description="Helical" evidence="15">
    <location>
        <begin position="111"/>
        <end position="130"/>
    </location>
</feature>
<dbReference type="GO" id="GO:0016020">
    <property type="term" value="C:membrane"/>
    <property type="evidence" value="ECO:0007669"/>
    <property type="project" value="UniProtKB-SubCell"/>
</dbReference>
<dbReference type="Proteomes" id="UP000601435">
    <property type="component" value="Unassembled WGS sequence"/>
</dbReference>
<dbReference type="Pfam" id="PF00083">
    <property type="entry name" value="Sugar_tr"/>
    <property type="match status" value="1"/>
</dbReference>
<evidence type="ECO:0000256" key="2">
    <source>
        <dbReference type="ARBA" id="ARBA00010992"/>
    </source>
</evidence>
<evidence type="ECO:0000256" key="14">
    <source>
        <dbReference type="RuleBase" id="RU003346"/>
    </source>
</evidence>
<feature type="transmembrane region" description="Helical" evidence="15">
    <location>
        <begin position="392"/>
        <end position="411"/>
    </location>
</feature>
<feature type="domain" description="Major facilitator superfamily (MFS) profile" evidence="16">
    <location>
        <begin position="36"/>
        <end position="479"/>
    </location>
</feature>
<feature type="transmembrane region" description="Helical" evidence="15">
    <location>
        <begin position="285"/>
        <end position="307"/>
    </location>
</feature>
<dbReference type="OrthoDB" id="6612291at2759"/>
<reference evidence="17" key="1">
    <citation type="submission" date="2021-02" db="EMBL/GenBank/DDBJ databases">
        <authorList>
            <person name="Dougan E. K."/>
            <person name="Rhodes N."/>
            <person name="Thang M."/>
            <person name="Chan C."/>
        </authorList>
    </citation>
    <scope>NUCLEOTIDE SEQUENCE</scope>
</reference>
<dbReference type="AlphaFoldDB" id="A0A812LJI0"/>
<evidence type="ECO:0000313" key="17">
    <source>
        <dbReference type="EMBL" id="CAE7248665.1"/>
    </source>
</evidence>
<evidence type="ECO:0000256" key="3">
    <source>
        <dbReference type="ARBA" id="ARBA00011738"/>
    </source>
</evidence>
<comment type="caution">
    <text evidence="17">The sequence shown here is derived from an EMBL/GenBank/DDBJ whole genome shotgun (WGS) entry which is preliminary data.</text>
</comment>
<gene>
    <name evidence="17" type="primary">rco-3</name>
    <name evidence="17" type="ORF">SNEC2469_LOCUS5006</name>
</gene>
<dbReference type="GO" id="GO:0005351">
    <property type="term" value="F:carbohydrate:proton symporter activity"/>
    <property type="evidence" value="ECO:0007669"/>
    <property type="project" value="TreeGrafter"/>
</dbReference>
<evidence type="ECO:0000256" key="12">
    <source>
        <dbReference type="ARBA" id="ARBA00044710"/>
    </source>
</evidence>
<feature type="transmembrane region" description="Helical" evidence="15">
    <location>
        <begin position="136"/>
        <end position="158"/>
    </location>
</feature>
<dbReference type="PROSITE" id="PS50850">
    <property type="entry name" value="MFS"/>
    <property type="match status" value="1"/>
</dbReference>
<keyword evidence="6 15" id="KW-0472">Membrane</keyword>
<comment type="catalytic activity">
    <reaction evidence="11">
        <text>D-glucosamine(out) = D-glucosamine(in)</text>
        <dbReference type="Rhea" id="RHEA:78423"/>
        <dbReference type="ChEBI" id="CHEBI:58723"/>
    </reaction>
    <physiologicalReaction direction="left-to-right" evidence="11">
        <dbReference type="Rhea" id="RHEA:78424"/>
    </physiologicalReaction>
</comment>
<dbReference type="PRINTS" id="PR00171">
    <property type="entry name" value="SUGRTRNSPORT"/>
</dbReference>
<dbReference type="Gene3D" id="1.20.1250.20">
    <property type="entry name" value="MFS general substrate transporter like domains"/>
    <property type="match status" value="1"/>
</dbReference>
<evidence type="ECO:0000256" key="7">
    <source>
        <dbReference type="ARBA" id="ARBA00044637"/>
    </source>
</evidence>
<keyword evidence="14" id="KW-0813">Transport</keyword>
<dbReference type="NCBIfam" id="TIGR00879">
    <property type="entry name" value="SP"/>
    <property type="match status" value="1"/>
</dbReference>
<evidence type="ECO:0000256" key="4">
    <source>
        <dbReference type="ARBA" id="ARBA00022692"/>
    </source>
</evidence>
<dbReference type="PROSITE" id="PS00217">
    <property type="entry name" value="SUGAR_TRANSPORT_2"/>
    <property type="match status" value="1"/>
</dbReference>
<dbReference type="EMBL" id="CAJNJA010009619">
    <property type="protein sequence ID" value="CAE7248665.1"/>
    <property type="molecule type" value="Genomic_DNA"/>
</dbReference>
<organism evidence="17 18">
    <name type="scientific">Symbiodinium necroappetens</name>
    <dbReference type="NCBI Taxonomy" id="1628268"/>
    <lineage>
        <taxon>Eukaryota</taxon>
        <taxon>Sar</taxon>
        <taxon>Alveolata</taxon>
        <taxon>Dinophyceae</taxon>
        <taxon>Suessiales</taxon>
        <taxon>Symbiodiniaceae</taxon>
        <taxon>Symbiodinium</taxon>
    </lineage>
</organism>
<feature type="transmembrane region" description="Helical" evidence="15">
    <location>
        <begin position="423"/>
        <end position="442"/>
    </location>
</feature>
<evidence type="ECO:0000256" key="1">
    <source>
        <dbReference type="ARBA" id="ARBA00004141"/>
    </source>
</evidence>
<evidence type="ECO:0000256" key="8">
    <source>
        <dbReference type="ARBA" id="ARBA00044648"/>
    </source>
</evidence>
<comment type="catalytic activity">
    <reaction evidence="8">
        <text>D-glucose(out) = D-glucose(in)</text>
        <dbReference type="Rhea" id="RHEA:60376"/>
        <dbReference type="ChEBI" id="CHEBI:4167"/>
    </reaction>
    <physiologicalReaction direction="left-to-right" evidence="8">
        <dbReference type="Rhea" id="RHEA:60377"/>
    </physiologicalReaction>
</comment>
<keyword evidence="5 15" id="KW-1133">Transmembrane helix</keyword>
<dbReference type="InterPro" id="IPR003663">
    <property type="entry name" value="Sugar/inositol_transpt"/>
</dbReference>
<feature type="transmembrane region" description="Helical" evidence="15">
    <location>
        <begin position="349"/>
        <end position="372"/>
    </location>
</feature>
<evidence type="ECO:0000256" key="9">
    <source>
        <dbReference type="ARBA" id="ARBA00044656"/>
    </source>
</evidence>
<dbReference type="PANTHER" id="PTHR48022">
    <property type="entry name" value="PLASTIDIC GLUCOSE TRANSPORTER 4"/>
    <property type="match status" value="1"/>
</dbReference>
<feature type="non-terminal residue" evidence="17">
    <location>
        <position position="1"/>
    </location>
</feature>
<dbReference type="InterPro" id="IPR005829">
    <property type="entry name" value="Sugar_transporter_CS"/>
</dbReference>
<comment type="catalytic activity">
    <reaction evidence="7">
        <text>D-galactose(in) = D-galactose(out)</text>
        <dbReference type="Rhea" id="RHEA:34915"/>
        <dbReference type="ChEBI" id="CHEBI:4139"/>
    </reaction>
    <physiologicalReaction direction="right-to-left" evidence="7">
        <dbReference type="Rhea" id="RHEA:34917"/>
    </physiologicalReaction>
</comment>
<comment type="similarity">
    <text evidence="2 14">Belongs to the major facilitator superfamily. Sugar transporter (TC 2.A.1.1) family.</text>
</comment>
<evidence type="ECO:0000259" key="16">
    <source>
        <dbReference type="PROSITE" id="PS50850"/>
    </source>
</evidence>
<feature type="transmembrane region" description="Helical" evidence="15">
    <location>
        <begin position="197"/>
        <end position="220"/>
    </location>
</feature>
<feature type="transmembrane region" description="Helical" evidence="15">
    <location>
        <begin position="454"/>
        <end position="475"/>
    </location>
</feature>
<evidence type="ECO:0000256" key="15">
    <source>
        <dbReference type="SAM" id="Phobius"/>
    </source>
</evidence>
<keyword evidence="4 15" id="KW-0812">Transmembrane</keyword>
<sequence>MWEPIANLEETERQDKLSSAKQREAGCWEKFYAVIICAFVASTGLFHGYDNGVVNGVFTMVSFREMMGWPATESASVAFWEGLTVNGFNLGAAVAAVLAGHLLVDRHGRHPALLMGSLLFALGGGLQGSAQNRAMLIVGRVVAGIGVGITSSAGPAFISEVAPEKIRGMLVGIYQNNVCLAIVAAAVLNYAVHDTALGWRLSLGIQVAMGLLVVLGLFFVCETPRFLETAGRSSEALAVLTRLRAGDREAALQELKEVQVELESEREAGEATWSEVFTTPFFRHVVIIGCIIQFCQIMTGINAIVSFSGTLFKSLGLHGITFAIIPFVAFAAGNAVGSFVLVDRVGRRPLLLLGMVAMSAAMLVGGAVALLAQDPETGHIDKVSGYTIVSMIVMYMFSFGISWGYGAWLYISEIMPLRVRGKAVGLCTAMNWGPANILSAFVTPQMISSPLGPGGTLIFFGCVCFVVIPFVATCVPETKGKTLEEIVPLFRFSGWRGFRAFARANLR</sequence>
<dbReference type="PROSITE" id="PS00216">
    <property type="entry name" value="SUGAR_TRANSPORT_1"/>
    <property type="match status" value="1"/>
</dbReference>
<dbReference type="InterPro" id="IPR050360">
    <property type="entry name" value="MFS_Sugar_Transporters"/>
</dbReference>
<comment type="subcellular location">
    <subcellularLocation>
        <location evidence="1">Membrane</location>
        <topology evidence="1">Multi-pass membrane protein</topology>
    </subcellularLocation>
</comment>
<feature type="transmembrane region" description="Helical" evidence="15">
    <location>
        <begin position="170"/>
        <end position="191"/>
    </location>
</feature>
<feature type="transmembrane region" description="Helical" evidence="15">
    <location>
        <begin position="31"/>
        <end position="49"/>
    </location>
</feature>
<evidence type="ECO:0000313" key="18">
    <source>
        <dbReference type="Proteomes" id="UP000601435"/>
    </source>
</evidence>
<keyword evidence="18" id="KW-1185">Reference proteome</keyword>
<comment type="subunit">
    <text evidence="3">Homodimer.</text>
</comment>
<dbReference type="InterPro" id="IPR005828">
    <property type="entry name" value="MFS_sugar_transport-like"/>
</dbReference>
<evidence type="ECO:0000256" key="5">
    <source>
        <dbReference type="ARBA" id="ARBA00022989"/>
    </source>
</evidence>
<feature type="transmembrane region" description="Helical" evidence="15">
    <location>
        <begin position="83"/>
        <end position="104"/>
    </location>
</feature>
<comment type="catalytic activity">
    <reaction evidence="10">
        <text>D-mannose(out) = D-mannose(in)</text>
        <dbReference type="Rhea" id="RHEA:78391"/>
        <dbReference type="ChEBI" id="CHEBI:4208"/>
    </reaction>
    <physiologicalReaction direction="left-to-right" evidence="10">
        <dbReference type="Rhea" id="RHEA:78392"/>
    </physiologicalReaction>
</comment>
<feature type="transmembrane region" description="Helical" evidence="15">
    <location>
        <begin position="319"/>
        <end position="342"/>
    </location>
</feature>
<evidence type="ECO:0000256" key="13">
    <source>
        <dbReference type="ARBA" id="ARBA00044780"/>
    </source>
</evidence>
<dbReference type="InterPro" id="IPR020846">
    <property type="entry name" value="MFS_dom"/>
</dbReference>
<evidence type="ECO:0000256" key="10">
    <source>
        <dbReference type="ARBA" id="ARBA00044662"/>
    </source>
</evidence>